<sequence>MELLLPGTAASFMAWNLPERRADVFTVVEFVKFITCKTKATSPKVFSSP</sequence>
<dbReference type="RefSeq" id="XP_001596175.1">
    <property type="nucleotide sequence ID" value="XM_001596125.1"/>
</dbReference>
<dbReference type="Proteomes" id="UP000001312">
    <property type="component" value="Unassembled WGS sequence"/>
</dbReference>
<accession>A7EAQ9</accession>
<keyword evidence="2" id="KW-1185">Reference proteome</keyword>
<proteinExistence type="predicted"/>
<evidence type="ECO:0000313" key="1">
    <source>
        <dbReference type="EMBL" id="EDN99537.1"/>
    </source>
</evidence>
<reference evidence="2" key="1">
    <citation type="journal article" date="2011" name="PLoS Genet.">
        <title>Genomic analysis of the necrotrophic fungal pathogens Sclerotinia sclerotiorum and Botrytis cinerea.</title>
        <authorList>
            <person name="Amselem J."/>
            <person name="Cuomo C.A."/>
            <person name="van Kan J.A."/>
            <person name="Viaud M."/>
            <person name="Benito E.P."/>
            <person name="Couloux A."/>
            <person name="Coutinho P.M."/>
            <person name="de Vries R.P."/>
            <person name="Dyer P.S."/>
            <person name="Fillinger S."/>
            <person name="Fournier E."/>
            <person name="Gout L."/>
            <person name="Hahn M."/>
            <person name="Kohn L."/>
            <person name="Lapalu N."/>
            <person name="Plummer K.M."/>
            <person name="Pradier J.M."/>
            <person name="Quevillon E."/>
            <person name="Sharon A."/>
            <person name="Simon A."/>
            <person name="ten Have A."/>
            <person name="Tudzynski B."/>
            <person name="Tudzynski P."/>
            <person name="Wincker P."/>
            <person name="Andrew M."/>
            <person name="Anthouard V."/>
            <person name="Beever R.E."/>
            <person name="Beffa R."/>
            <person name="Benoit I."/>
            <person name="Bouzid O."/>
            <person name="Brault B."/>
            <person name="Chen Z."/>
            <person name="Choquer M."/>
            <person name="Collemare J."/>
            <person name="Cotton P."/>
            <person name="Danchin E.G."/>
            <person name="Da Silva C."/>
            <person name="Gautier A."/>
            <person name="Giraud C."/>
            <person name="Giraud T."/>
            <person name="Gonzalez C."/>
            <person name="Grossetete S."/>
            <person name="Guldener U."/>
            <person name="Henrissat B."/>
            <person name="Howlett B.J."/>
            <person name="Kodira C."/>
            <person name="Kretschmer M."/>
            <person name="Lappartient A."/>
            <person name="Leroch M."/>
            <person name="Levis C."/>
            <person name="Mauceli E."/>
            <person name="Neuveglise C."/>
            <person name="Oeser B."/>
            <person name="Pearson M."/>
            <person name="Poulain J."/>
            <person name="Poussereau N."/>
            <person name="Quesneville H."/>
            <person name="Rascle C."/>
            <person name="Schumacher J."/>
            <person name="Segurens B."/>
            <person name="Sexton A."/>
            <person name="Silva E."/>
            <person name="Sirven C."/>
            <person name="Soanes D.M."/>
            <person name="Talbot N.J."/>
            <person name="Templeton M."/>
            <person name="Yandava C."/>
            <person name="Yarden O."/>
            <person name="Zeng Q."/>
            <person name="Rollins J.A."/>
            <person name="Lebrun M.H."/>
            <person name="Dickman M."/>
        </authorList>
    </citation>
    <scope>NUCLEOTIDE SEQUENCE [LARGE SCALE GENOMIC DNA]</scope>
    <source>
        <strain evidence="2">ATCC 18683 / 1980 / Ss-1</strain>
    </source>
</reference>
<dbReference type="GeneID" id="5492740"/>
<name>A7EAQ9_SCLS1</name>
<organism evidence="1 2">
    <name type="scientific">Sclerotinia sclerotiorum (strain ATCC 18683 / 1980 / Ss-1)</name>
    <name type="common">White mold</name>
    <name type="synonym">Whetzelinia sclerotiorum</name>
    <dbReference type="NCBI Taxonomy" id="665079"/>
    <lineage>
        <taxon>Eukaryota</taxon>
        <taxon>Fungi</taxon>
        <taxon>Dikarya</taxon>
        <taxon>Ascomycota</taxon>
        <taxon>Pezizomycotina</taxon>
        <taxon>Leotiomycetes</taxon>
        <taxon>Helotiales</taxon>
        <taxon>Sclerotiniaceae</taxon>
        <taxon>Sclerotinia</taxon>
    </lineage>
</organism>
<dbReference type="EMBL" id="CH476623">
    <property type="protein sequence ID" value="EDN99537.1"/>
    <property type="molecule type" value="Genomic_DNA"/>
</dbReference>
<dbReference type="HOGENOM" id="CLU_3143891_0_0_1"/>
<dbReference type="InParanoid" id="A7EAQ9"/>
<dbReference type="AlphaFoldDB" id="A7EAQ9"/>
<protein>
    <submittedName>
        <fullName evidence="1">Uncharacterized protein</fullName>
    </submittedName>
</protein>
<dbReference type="KEGG" id="ssl:SS1G_02391"/>
<evidence type="ECO:0000313" key="2">
    <source>
        <dbReference type="Proteomes" id="UP000001312"/>
    </source>
</evidence>
<gene>
    <name evidence="1" type="ORF">SS1G_02391</name>
</gene>